<sequence length="130" mass="13904">MKRNLLILLALSCCVVSGCAAVFTGAAAVAGVYTYFNGQLTRSYQAPFDKTNLACTAALESLKIAITEEASDGINTTIKAKRTDGTPLTVKTVMIEPRITEVSVRSGVVGIWDKKVSELIHASIAQRLQK</sequence>
<evidence type="ECO:0000313" key="2">
    <source>
        <dbReference type="EMBL" id="MBC8362309.1"/>
    </source>
</evidence>
<evidence type="ECO:0000256" key="1">
    <source>
        <dbReference type="SAM" id="SignalP"/>
    </source>
</evidence>
<feature type="chain" id="PRO_5035329580" evidence="1">
    <location>
        <begin position="21"/>
        <end position="130"/>
    </location>
</feature>
<comment type="caution">
    <text evidence="2">The sequence shown here is derived from an EMBL/GenBank/DDBJ whole genome shotgun (WGS) entry which is preliminary data.</text>
</comment>
<reference evidence="2 3" key="1">
    <citation type="submission" date="2020-08" db="EMBL/GenBank/DDBJ databases">
        <title>Bridging the membrane lipid divide: bacteria of the FCB group superphylum have the potential to synthesize archaeal ether lipids.</title>
        <authorList>
            <person name="Villanueva L."/>
            <person name="Von Meijenfeldt F.A.B."/>
            <person name="Westbye A.B."/>
            <person name="Yadav S."/>
            <person name="Hopmans E.C."/>
            <person name="Dutilh B.E."/>
            <person name="Sinninghe Damste J.S."/>
        </authorList>
    </citation>
    <scope>NUCLEOTIDE SEQUENCE [LARGE SCALE GENOMIC DNA]</scope>
    <source>
        <strain evidence="2">NIOZ-UU30</strain>
    </source>
</reference>
<dbReference type="Proteomes" id="UP000603434">
    <property type="component" value="Unassembled WGS sequence"/>
</dbReference>
<feature type="signal peptide" evidence="1">
    <location>
        <begin position="1"/>
        <end position="20"/>
    </location>
</feature>
<gene>
    <name evidence="2" type="ORF">H8E23_13030</name>
</gene>
<dbReference type="Pfam" id="PF12092">
    <property type="entry name" value="DUF3568"/>
    <property type="match status" value="1"/>
</dbReference>
<proteinExistence type="predicted"/>
<accession>A0A8J6NPE7</accession>
<dbReference type="EMBL" id="JACNJH010000180">
    <property type="protein sequence ID" value="MBC8362309.1"/>
    <property type="molecule type" value="Genomic_DNA"/>
</dbReference>
<protein>
    <submittedName>
        <fullName evidence="2">DUF3568 family protein</fullName>
    </submittedName>
</protein>
<evidence type="ECO:0000313" key="3">
    <source>
        <dbReference type="Proteomes" id="UP000603434"/>
    </source>
</evidence>
<organism evidence="2 3">
    <name type="scientific">Candidatus Desulfatibia profunda</name>
    <dbReference type="NCBI Taxonomy" id="2841695"/>
    <lineage>
        <taxon>Bacteria</taxon>
        <taxon>Pseudomonadati</taxon>
        <taxon>Thermodesulfobacteriota</taxon>
        <taxon>Desulfobacteria</taxon>
        <taxon>Desulfobacterales</taxon>
        <taxon>Desulfobacterales incertae sedis</taxon>
        <taxon>Candidatus Desulfatibia</taxon>
    </lineage>
</organism>
<dbReference type="AlphaFoldDB" id="A0A8J6NPE7"/>
<dbReference type="InterPro" id="IPR021952">
    <property type="entry name" value="Flpp3-like"/>
</dbReference>
<keyword evidence="1" id="KW-0732">Signal</keyword>
<dbReference type="PROSITE" id="PS51257">
    <property type="entry name" value="PROKAR_LIPOPROTEIN"/>
    <property type="match status" value="1"/>
</dbReference>
<name>A0A8J6NPE7_9BACT</name>